<dbReference type="AlphaFoldDB" id="A0A1M6CI92"/>
<dbReference type="RefSeq" id="WP_073148774.1">
    <property type="nucleotide sequence ID" value="NZ_FQYY01000003.1"/>
</dbReference>
<sequence length="63" mass="7780">MKFFKYFEYAYLVFAVLFLFEAYRVWGESSDRSYLCLFLGAVAVFMFFFKRRFRKKIEDRNNG</sequence>
<reference evidence="2 3" key="1">
    <citation type="submission" date="2016-11" db="EMBL/GenBank/DDBJ databases">
        <authorList>
            <person name="Jaros S."/>
            <person name="Januszkiewicz K."/>
            <person name="Wedrychowicz H."/>
        </authorList>
    </citation>
    <scope>NUCLEOTIDE SEQUENCE [LARGE SCALE GENOMIC DNA]</scope>
    <source>
        <strain evidence="2 3">DSM 21425</strain>
    </source>
</reference>
<feature type="transmembrane region" description="Helical" evidence="1">
    <location>
        <begin position="9"/>
        <end position="26"/>
    </location>
</feature>
<evidence type="ECO:0000256" key="1">
    <source>
        <dbReference type="SAM" id="Phobius"/>
    </source>
</evidence>
<proteinExistence type="predicted"/>
<keyword evidence="1" id="KW-0812">Transmembrane</keyword>
<protein>
    <submittedName>
        <fullName evidence="2">Uncharacterized protein</fullName>
    </submittedName>
</protein>
<keyword evidence="3" id="KW-1185">Reference proteome</keyword>
<gene>
    <name evidence="2" type="ORF">SAMN04488096_1035</name>
</gene>
<keyword evidence="1" id="KW-1133">Transmembrane helix</keyword>
<dbReference type="Proteomes" id="UP000184225">
    <property type="component" value="Unassembled WGS sequence"/>
</dbReference>
<name>A0A1M6CI92_9FLAO</name>
<accession>A0A1M6CI92</accession>
<evidence type="ECO:0000313" key="2">
    <source>
        <dbReference type="EMBL" id="SHI60623.1"/>
    </source>
</evidence>
<dbReference type="STRING" id="579105.SAMN04488096_1035"/>
<feature type="transmembrane region" description="Helical" evidence="1">
    <location>
        <begin position="32"/>
        <end position="49"/>
    </location>
</feature>
<dbReference type="OrthoDB" id="1151040at2"/>
<keyword evidence="1" id="KW-0472">Membrane</keyword>
<dbReference type="EMBL" id="FQYY01000003">
    <property type="protein sequence ID" value="SHI60623.1"/>
    <property type="molecule type" value="Genomic_DNA"/>
</dbReference>
<organism evidence="2 3">
    <name type="scientific">Mesonia phycicola</name>
    <dbReference type="NCBI Taxonomy" id="579105"/>
    <lineage>
        <taxon>Bacteria</taxon>
        <taxon>Pseudomonadati</taxon>
        <taxon>Bacteroidota</taxon>
        <taxon>Flavobacteriia</taxon>
        <taxon>Flavobacteriales</taxon>
        <taxon>Flavobacteriaceae</taxon>
        <taxon>Mesonia</taxon>
    </lineage>
</organism>
<evidence type="ECO:0000313" key="3">
    <source>
        <dbReference type="Proteomes" id="UP000184225"/>
    </source>
</evidence>